<dbReference type="InterPro" id="IPR018108">
    <property type="entry name" value="MCP_transmembrane"/>
</dbReference>
<evidence type="ECO:0000256" key="15">
    <source>
        <dbReference type="ARBA" id="ARBA00023128"/>
    </source>
</evidence>
<evidence type="ECO:0000256" key="16">
    <source>
        <dbReference type="ARBA" id="ARBA00023136"/>
    </source>
</evidence>
<evidence type="ECO:0000256" key="12">
    <source>
        <dbReference type="ARBA" id="ARBA00022917"/>
    </source>
</evidence>
<comment type="subcellular location">
    <subcellularLocation>
        <location evidence="1">Membrane</location>
        <topology evidence="1">Multi-pass membrane protein</topology>
    </subcellularLocation>
    <subcellularLocation>
        <location evidence="2">Mitochondrion matrix</location>
    </subcellularLocation>
</comment>
<keyword evidence="23" id="KW-1185">Reference proteome</keyword>
<dbReference type="SUPFAM" id="SSF55681">
    <property type="entry name" value="Class II aaRS and biotin synthetases"/>
    <property type="match status" value="1"/>
</dbReference>
<keyword evidence="10" id="KW-0999">Mitochondrion inner membrane</keyword>
<evidence type="ECO:0000259" key="21">
    <source>
        <dbReference type="PROSITE" id="PS51447"/>
    </source>
</evidence>
<keyword evidence="12" id="KW-0648">Protein biosynthesis</keyword>
<evidence type="ECO:0000256" key="9">
    <source>
        <dbReference type="ARBA" id="ARBA00022741"/>
    </source>
</evidence>
<dbReference type="Gene3D" id="3.30.930.10">
    <property type="entry name" value="Bira Bifunctional Protein, Domain 2"/>
    <property type="match status" value="1"/>
</dbReference>
<evidence type="ECO:0000256" key="6">
    <source>
        <dbReference type="ARBA" id="ARBA00022598"/>
    </source>
</evidence>
<keyword evidence="8" id="KW-0677">Repeat</keyword>
<evidence type="ECO:0000256" key="3">
    <source>
        <dbReference type="ARBA" id="ARBA00006375"/>
    </source>
</evidence>
<comment type="similarity">
    <text evidence="3">Belongs to the mitochondrial carrier (TC 2.A.29) family.</text>
</comment>
<dbReference type="Pfam" id="PF03147">
    <property type="entry name" value="FDX-ACB"/>
    <property type="match status" value="1"/>
</dbReference>
<feature type="repeat" description="Solcar" evidence="19">
    <location>
        <begin position="580"/>
        <end position="671"/>
    </location>
</feature>
<dbReference type="Proteomes" id="UP001610446">
    <property type="component" value="Unassembled WGS sequence"/>
</dbReference>
<gene>
    <name evidence="22" type="ORF">BJY01DRAFT_240822</name>
</gene>
<evidence type="ECO:0000256" key="8">
    <source>
        <dbReference type="ARBA" id="ARBA00022737"/>
    </source>
</evidence>
<evidence type="ECO:0000256" key="7">
    <source>
        <dbReference type="ARBA" id="ARBA00022692"/>
    </source>
</evidence>
<organism evidence="22 23">
    <name type="scientific">Aspergillus pseudoustus</name>
    <dbReference type="NCBI Taxonomy" id="1810923"/>
    <lineage>
        <taxon>Eukaryota</taxon>
        <taxon>Fungi</taxon>
        <taxon>Dikarya</taxon>
        <taxon>Ascomycota</taxon>
        <taxon>Pezizomycotina</taxon>
        <taxon>Eurotiomycetes</taxon>
        <taxon>Eurotiomycetidae</taxon>
        <taxon>Eurotiales</taxon>
        <taxon>Aspergillaceae</taxon>
        <taxon>Aspergillus</taxon>
        <taxon>Aspergillus subgen. Nidulantes</taxon>
    </lineage>
</organism>
<dbReference type="Gene3D" id="3.30.70.380">
    <property type="entry name" value="Ferrodoxin-fold anticodon-binding domain"/>
    <property type="match status" value="1"/>
</dbReference>
<sequence>MRLIATGRALRLGSGRWSISTAQGTAENALKQSAFPKSLSVEGKTYPTDDWTNTPPTILSHVDRRLYLDENHPLAITRKLIESQFPGPVYGNYSEKNPIVTTAQNFDVLGFPADHPGRSRTDTYYLNDKTVLRTHTSAHQQAYFQQINRNEATRPEEVGYTVVADVYRRDAIDRSHYPVFHQMEGAMLWKRPANDPLKHSSQTAATIMKDVDSIPRHDVPVEDPNPTIHPERNPLQVDYHTEEEVKAIAAHLKRSLERMVIKVFTEAQKAAIAAGVETEPLKVRWIEAYFPFTSPSWELEVFWQGDWLEILGCGVVKQELLNNSDVPNRVGWAFGLGLERIAMLLFNIPDIRLFWSKDERFLSQFKAGQITRFEPFSKHPACYKDVAFWLPSAAVSGGSAAGGAVPVHENDIMEIVRGVGGDLVEDVRLIDEFTHPKTARKSMCYRINYRSLERTLTNEETNDLHEEVRQKLTNQLHVAAAPPHTVKKVHYPFWFGGSASCFAAAVTHPLDLVKVRLQTRGPGAPTSMLGTFAHILKNNGFFGLYNGLSAAILRQLTYSTTRFGIYEELKSRLSTSSSPPGFFTLLGVACTSGIIGGIAGNPADVLNVRMQSDAALPPAQRRNYRQAFHGLIQMTRTEGFSSLFRGVWPNSTRAVLMTSSQLVSYDVFKRICLEKFGMKDSLSTHFTASLLAGFVATTVCSPVDVIKTRVMSASPAESRGHNIVGLLREITRKEGFAWAFRGWVPSFIRLGPHTIATFIFLEEHKKLYRYLKDIPNEGVKL</sequence>
<comment type="caution">
    <text evidence="22">The sequence shown here is derived from an EMBL/GenBank/DDBJ whole genome shotgun (WGS) entry which is preliminary data.</text>
</comment>
<feature type="domain" description="Aminoacyl-transfer RNA synthetases class-II family profile" evidence="20">
    <location>
        <begin position="78"/>
        <end position="375"/>
    </location>
</feature>
<dbReference type="Pfam" id="PF00153">
    <property type="entry name" value="Mito_carr"/>
    <property type="match status" value="3"/>
</dbReference>
<dbReference type="CDD" id="cd00496">
    <property type="entry name" value="PheRS_alpha_core"/>
    <property type="match status" value="1"/>
</dbReference>
<evidence type="ECO:0000313" key="23">
    <source>
        <dbReference type="Proteomes" id="UP001610446"/>
    </source>
</evidence>
<dbReference type="SUPFAM" id="SSF103506">
    <property type="entry name" value="Mitochondrial carrier"/>
    <property type="match status" value="1"/>
</dbReference>
<keyword evidence="6" id="KW-0436">Ligase</keyword>
<dbReference type="InterPro" id="IPR006195">
    <property type="entry name" value="aa-tRNA-synth_II"/>
</dbReference>
<dbReference type="PANTHER" id="PTHR45618">
    <property type="entry name" value="MITOCHONDRIAL DICARBOXYLATE CARRIER-RELATED"/>
    <property type="match status" value="1"/>
</dbReference>
<evidence type="ECO:0000256" key="17">
    <source>
        <dbReference type="ARBA" id="ARBA00023146"/>
    </source>
</evidence>
<keyword evidence="13" id="KW-0809">Transit peptide</keyword>
<dbReference type="SUPFAM" id="SSF54991">
    <property type="entry name" value="Anticodon-binding domain of PheRS"/>
    <property type="match status" value="1"/>
</dbReference>
<evidence type="ECO:0000256" key="4">
    <source>
        <dbReference type="ARBA" id="ARBA00008226"/>
    </source>
</evidence>
<dbReference type="InterPro" id="IPR002319">
    <property type="entry name" value="Phenylalanyl-tRNA_Synthase"/>
</dbReference>
<evidence type="ECO:0000259" key="20">
    <source>
        <dbReference type="PROSITE" id="PS50862"/>
    </source>
</evidence>
<keyword evidence="11" id="KW-0067">ATP-binding</keyword>
<accession>A0ABR4IPK4</accession>
<dbReference type="NCBIfam" id="TIGR00469">
    <property type="entry name" value="pheS_mito"/>
    <property type="match status" value="1"/>
</dbReference>
<evidence type="ECO:0000256" key="13">
    <source>
        <dbReference type="ARBA" id="ARBA00022946"/>
    </source>
</evidence>
<dbReference type="InterPro" id="IPR036690">
    <property type="entry name" value="Fdx_antiC-bd_sf"/>
</dbReference>
<evidence type="ECO:0000256" key="14">
    <source>
        <dbReference type="ARBA" id="ARBA00022989"/>
    </source>
</evidence>
<protein>
    <recommendedName>
        <fullName evidence="18">Phenylalanyl-tRNA synthetase</fullName>
    </recommendedName>
</protein>
<evidence type="ECO:0000256" key="10">
    <source>
        <dbReference type="ARBA" id="ARBA00022792"/>
    </source>
</evidence>
<feature type="repeat" description="Solcar" evidence="19">
    <location>
        <begin position="680"/>
        <end position="767"/>
    </location>
</feature>
<dbReference type="InterPro" id="IPR023395">
    <property type="entry name" value="MCP_dom_sf"/>
</dbReference>
<proteinExistence type="inferred from homology"/>
<keyword evidence="16 19" id="KW-0472">Membrane</keyword>
<dbReference type="InterPro" id="IPR004530">
    <property type="entry name" value="Phe-tRNA-synth_IIc_mito"/>
</dbReference>
<evidence type="ECO:0000256" key="18">
    <source>
        <dbReference type="ARBA" id="ARBA00031194"/>
    </source>
</evidence>
<evidence type="ECO:0000313" key="22">
    <source>
        <dbReference type="EMBL" id="KAL2828837.1"/>
    </source>
</evidence>
<comment type="similarity">
    <text evidence="4">Belongs to the class-II aminoacyl-tRNA synthetase family.</text>
</comment>
<dbReference type="InterPro" id="IPR045864">
    <property type="entry name" value="aa-tRNA-synth_II/BPL/LPL"/>
</dbReference>
<name>A0ABR4IPK4_9EURO</name>
<evidence type="ECO:0000256" key="1">
    <source>
        <dbReference type="ARBA" id="ARBA00004141"/>
    </source>
</evidence>
<keyword evidence="9" id="KW-0547">Nucleotide-binding</keyword>
<dbReference type="PROSITE" id="PS50920">
    <property type="entry name" value="SOLCAR"/>
    <property type="match status" value="3"/>
</dbReference>
<feature type="domain" description="FDX-ACB" evidence="21">
    <location>
        <begin position="377"/>
        <end position="481"/>
    </location>
</feature>
<dbReference type="PROSITE" id="PS51447">
    <property type="entry name" value="FDX_ACB"/>
    <property type="match status" value="1"/>
</dbReference>
<keyword evidence="17" id="KW-0030">Aminoacyl-tRNA synthetase</keyword>
<dbReference type="InterPro" id="IPR005121">
    <property type="entry name" value="Fdx_antiC-bd"/>
</dbReference>
<evidence type="ECO:0000256" key="19">
    <source>
        <dbReference type="PROSITE-ProRule" id="PRU00282"/>
    </source>
</evidence>
<keyword evidence="7 19" id="KW-0812">Transmembrane</keyword>
<keyword evidence="15" id="KW-0496">Mitochondrion</keyword>
<reference evidence="22 23" key="1">
    <citation type="submission" date="2024-07" db="EMBL/GenBank/DDBJ databases">
        <title>Section-level genome sequencing and comparative genomics of Aspergillus sections Usti and Cavernicolus.</title>
        <authorList>
            <consortium name="Lawrence Berkeley National Laboratory"/>
            <person name="Nybo J.L."/>
            <person name="Vesth T.C."/>
            <person name="Theobald S."/>
            <person name="Frisvad J.C."/>
            <person name="Larsen T.O."/>
            <person name="Kjaerboelling I."/>
            <person name="Rothschild-Mancinelli K."/>
            <person name="Lyhne E.K."/>
            <person name="Kogle M.E."/>
            <person name="Barry K."/>
            <person name="Clum A."/>
            <person name="Na H."/>
            <person name="Ledsgaard L."/>
            <person name="Lin J."/>
            <person name="Lipzen A."/>
            <person name="Kuo A."/>
            <person name="Riley R."/>
            <person name="Mondo S."/>
            <person name="Labutti K."/>
            <person name="Haridas S."/>
            <person name="Pangalinan J."/>
            <person name="Salamov A.A."/>
            <person name="Simmons B.A."/>
            <person name="Magnuson J.K."/>
            <person name="Chen J."/>
            <person name="Drula E."/>
            <person name="Henrissat B."/>
            <person name="Wiebenga A."/>
            <person name="Lubbers R.J."/>
            <person name="Gomes A.C."/>
            <person name="Makela M.R."/>
            <person name="Stajich J."/>
            <person name="Grigoriev I.V."/>
            <person name="Mortensen U.H."/>
            <person name="De Vries R.P."/>
            <person name="Baker S.E."/>
            <person name="Andersen M.R."/>
        </authorList>
    </citation>
    <scope>NUCLEOTIDE SEQUENCE [LARGE SCALE GENOMIC DNA]</scope>
    <source>
        <strain evidence="22 23">CBS 123904</strain>
    </source>
</reference>
<dbReference type="Pfam" id="PF01409">
    <property type="entry name" value="tRNA-synt_2d"/>
    <property type="match status" value="2"/>
</dbReference>
<feature type="repeat" description="Solcar" evidence="19">
    <location>
        <begin position="487"/>
        <end position="572"/>
    </location>
</feature>
<evidence type="ECO:0000256" key="2">
    <source>
        <dbReference type="ARBA" id="ARBA00004305"/>
    </source>
</evidence>
<dbReference type="PROSITE" id="PS50862">
    <property type="entry name" value="AA_TRNA_LIGASE_II"/>
    <property type="match status" value="1"/>
</dbReference>
<keyword evidence="5" id="KW-0813">Transport</keyword>
<dbReference type="InterPro" id="IPR050391">
    <property type="entry name" value="Mito_Metabolite_Transporter"/>
</dbReference>
<dbReference type="SMART" id="SM00896">
    <property type="entry name" value="FDX-ACB"/>
    <property type="match status" value="1"/>
</dbReference>
<evidence type="ECO:0000256" key="5">
    <source>
        <dbReference type="ARBA" id="ARBA00022448"/>
    </source>
</evidence>
<dbReference type="EMBL" id="JBFXLU010000351">
    <property type="protein sequence ID" value="KAL2828837.1"/>
    <property type="molecule type" value="Genomic_DNA"/>
</dbReference>
<evidence type="ECO:0000256" key="11">
    <source>
        <dbReference type="ARBA" id="ARBA00022840"/>
    </source>
</evidence>
<keyword evidence="14" id="KW-1133">Transmembrane helix</keyword>
<dbReference type="Gene3D" id="1.50.40.10">
    <property type="entry name" value="Mitochondrial carrier domain"/>
    <property type="match status" value="1"/>
</dbReference>